<sequence length="78" mass="9139">MRALRQIYDSLPPMIEIPLDLRRRHVEVVFLELEDNNVPGVAASVDWPAGLYERTSGAWQGELFREPQGEYEQRREIE</sequence>
<protein>
    <submittedName>
        <fullName evidence="1">Uncharacterized protein</fullName>
    </submittedName>
</protein>
<dbReference type="RefSeq" id="WP_328984057.1">
    <property type="nucleotide sequence ID" value="NZ_CP121472.1"/>
</dbReference>
<dbReference type="EMBL" id="CP121472">
    <property type="protein sequence ID" value="WPL18287.1"/>
    <property type="molecule type" value="Genomic_DNA"/>
</dbReference>
<organism evidence="1 2">
    <name type="scientific">Thiorhodovibrio winogradskyi</name>
    <dbReference type="NCBI Taxonomy" id="77007"/>
    <lineage>
        <taxon>Bacteria</taxon>
        <taxon>Pseudomonadati</taxon>
        <taxon>Pseudomonadota</taxon>
        <taxon>Gammaproteobacteria</taxon>
        <taxon>Chromatiales</taxon>
        <taxon>Chromatiaceae</taxon>
        <taxon>Thiorhodovibrio</taxon>
    </lineage>
</organism>
<name>A0ABZ0SBL6_9GAMM</name>
<evidence type="ECO:0000313" key="1">
    <source>
        <dbReference type="EMBL" id="WPL18287.1"/>
    </source>
</evidence>
<accession>A0ABZ0SBL6</accession>
<dbReference type="Proteomes" id="UP001432180">
    <property type="component" value="Chromosome"/>
</dbReference>
<reference evidence="1 2" key="1">
    <citation type="journal article" date="2023" name="Microorganisms">
        <title>Thiorhodovibrio frisius and Trv. litoralis spp. nov., Two Novel Members from a Clade of Fastidious Purple Sulfur Bacteria That Exhibit Unique Red-Shifted Light-Harvesting Capabilities.</title>
        <authorList>
            <person name="Methner A."/>
            <person name="Kuzyk S.B."/>
            <person name="Petersen J."/>
            <person name="Bauer S."/>
            <person name="Brinkmann H."/>
            <person name="Sichau K."/>
            <person name="Wanner G."/>
            <person name="Wolf J."/>
            <person name="Neumann-Schaal M."/>
            <person name="Henke P."/>
            <person name="Tank M."/>
            <person name="Sproer C."/>
            <person name="Bunk B."/>
            <person name="Overmann J."/>
        </authorList>
    </citation>
    <scope>NUCLEOTIDE SEQUENCE [LARGE SCALE GENOMIC DNA]</scope>
    <source>
        <strain evidence="1 2">DSM 6702</strain>
    </source>
</reference>
<evidence type="ECO:0000313" key="2">
    <source>
        <dbReference type="Proteomes" id="UP001432180"/>
    </source>
</evidence>
<keyword evidence="2" id="KW-1185">Reference proteome</keyword>
<gene>
    <name evidence="1" type="ORF">Thiowin_03353</name>
</gene>
<proteinExistence type="predicted"/>